<feature type="domain" description="Reverse transcriptase Ty1/copia-type" evidence="2">
    <location>
        <begin position="153"/>
        <end position="347"/>
    </location>
</feature>
<feature type="region of interest" description="Disordered" evidence="1">
    <location>
        <begin position="120"/>
        <end position="147"/>
    </location>
</feature>
<comment type="caution">
    <text evidence="3">The sequence shown here is derived from an EMBL/GenBank/DDBJ whole genome shotgun (WGS) entry which is preliminary data.</text>
</comment>
<dbReference type="InterPro" id="IPR043502">
    <property type="entry name" value="DNA/RNA_pol_sf"/>
</dbReference>
<keyword evidence="4" id="KW-1185">Reference proteome</keyword>
<reference evidence="3" key="1">
    <citation type="submission" date="2022-07" db="EMBL/GenBank/DDBJ databases">
        <title>Genome Sequence of Agrocybe chaxingu.</title>
        <authorList>
            <person name="Buettner E."/>
        </authorList>
    </citation>
    <scope>NUCLEOTIDE SEQUENCE</scope>
    <source>
        <strain evidence="3">MP-N11</strain>
    </source>
</reference>
<dbReference type="Pfam" id="PF07727">
    <property type="entry name" value="RVT_2"/>
    <property type="match status" value="1"/>
</dbReference>
<accession>A0A9W8JVB9</accession>
<feature type="compositionally biased region" description="Polar residues" evidence="1">
    <location>
        <begin position="1"/>
        <end position="19"/>
    </location>
</feature>
<evidence type="ECO:0000259" key="2">
    <source>
        <dbReference type="Pfam" id="PF07727"/>
    </source>
</evidence>
<dbReference type="InterPro" id="IPR013103">
    <property type="entry name" value="RVT_2"/>
</dbReference>
<evidence type="ECO:0000313" key="3">
    <source>
        <dbReference type="EMBL" id="KAJ3481936.1"/>
    </source>
</evidence>
<evidence type="ECO:0000313" key="4">
    <source>
        <dbReference type="Proteomes" id="UP001148786"/>
    </source>
</evidence>
<organism evidence="3 4">
    <name type="scientific">Agrocybe chaxingu</name>
    <dbReference type="NCBI Taxonomy" id="84603"/>
    <lineage>
        <taxon>Eukaryota</taxon>
        <taxon>Fungi</taxon>
        <taxon>Dikarya</taxon>
        <taxon>Basidiomycota</taxon>
        <taxon>Agaricomycotina</taxon>
        <taxon>Agaricomycetes</taxon>
        <taxon>Agaricomycetidae</taxon>
        <taxon>Agaricales</taxon>
        <taxon>Agaricineae</taxon>
        <taxon>Strophariaceae</taxon>
        <taxon>Agrocybe</taxon>
    </lineage>
</organism>
<dbReference type="SUPFAM" id="SSF56672">
    <property type="entry name" value="DNA/RNA polymerases"/>
    <property type="match status" value="1"/>
</dbReference>
<feature type="compositionally biased region" description="Basic and acidic residues" evidence="1">
    <location>
        <begin position="41"/>
        <end position="54"/>
    </location>
</feature>
<proteinExistence type="predicted"/>
<name>A0A9W8JVB9_9AGAR</name>
<dbReference type="OrthoDB" id="3054497at2759"/>
<dbReference type="AlphaFoldDB" id="A0A9W8JVB9"/>
<sequence length="349" mass="39295">MAIPSAHNQQPTTRSPQQDTFEDANNDKSSSTPLGDPPEATIKEGRPKRERKESAYIQRLRSGEGSASGLPHSRTIPRGLQLVEEIVDVAAEMAASVEDEWEMVSVEDWAMATVMEAAEGLNPTGKRQSRPSLPVSRQTAPGPSSSALKTPNVVDCKWVLRVKKNADGEIEKRKARLVARGFTQIYGLDYYETYAPVARLASFRLILALANRNQWPADCIDFLSAYLNAILSDDEVIFLEQPVEYRRKDSRRYVFRLHKSLYGLKQGAKNWYDALRKALEELGFVRTEADHGVFVKRVGEQILILAVHVDDCLVTGSTQKLINKFKVEINRKYKMTDLGPCLHHHSIQF</sequence>
<protein>
    <recommendedName>
        <fullName evidence="2">Reverse transcriptase Ty1/copia-type domain-containing protein</fullName>
    </recommendedName>
</protein>
<dbReference type="Proteomes" id="UP001148786">
    <property type="component" value="Unassembled WGS sequence"/>
</dbReference>
<evidence type="ECO:0000256" key="1">
    <source>
        <dbReference type="SAM" id="MobiDB-lite"/>
    </source>
</evidence>
<feature type="compositionally biased region" description="Polar residues" evidence="1">
    <location>
        <begin position="135"/>
        <end position="147"/>
    </location>
</feature>
<feature type="region of interest" description="Disordered" evidence="1">
    <location>
        <begin position="1"/>
        <end position="54"/>
    </location>
</feature>
<dbReference type="EMBL" id="JANKHO010003647">
    <property type="protein sequence ID" value="KAJ3481936.1"/>
    <property type="molecule type" value="Genomic_DNA"/>
</dbReference>
<gene>
    <name evidence="3" type="ORF">NLJ89_g12173</name>
</gene>